<feature type="compositionally biased region" description="Low complexity" evidence="1">
    <location>
        <begin position="51"/>
        <end position="70"/>
    </location>
</feature>
<sequence>MEVLFSDRVLCGLGQSMLSPLLQRGRRMKKKTDHLSAVSLPQRSWRRRPTSKTLSHNNNNKHSSFSSNSQ</sequence>
<gene>
    <name evidence="2" type="primary">Vigan.10G249200</name>
    <name evidence="2" type="ORF">VIGAN_10249200</name>
</gene>
<feature type="region of interest" description="Disordered" evidence="1">
    <location>
        <begin position="24"/>
        <end position="70"/>
    </location>
</feature>
<proteinExistence type="predicted"/>
<dbReference type="AlphaFoldDB" id="A0A0S3T6H2"/>
<protein>
    <submittedName>
        <fullName evidence="2">Uncharacterized protein</fullName>
    </submittedName>
</protein>
<dbReference type="Proteomes" id="UP000291084">
    <property type="component" value="Chromosome 10"/>
</dbReference>
<organism evidence="2 3">
    <name type="scientific">Vigna angularis var. angularis</name>
    <dbReference type="NCBI Taxonomy" id="157739"/>
    <lineage>
        <taxon>Eukaryota</taxon>
        <taxon>Viridiplantae</taxon>
        <taxon>Streptophyta</taxon>
        <taxon>Embryophyta</taxon>
        <taxon>Tracheophyta</taxon>
        <taxon>Spermatophyta</taxon>
        <taxon>Magnoliopsida</taxon>
        <taxon>eudicotyledons</taxon>
        <taxon>Gunneridae</taxon>
        <taxon>Pentapetalae</taxon>
        <taxon>rosids</taxon>
        <taxon>fabids</taxon>
        <taxon>Fabales</taxon>
        <taxon>Fabaceae</taxon>
        <taxon>Papilionoideae</taxon>
        <taxon>50 kb inversion clade</taxon>
        <taxon>NPAAA clade</taxon>
        <taxon>indigoferoid/millettioid clade</taxon>
        <taxon>Phaseoleae</taxon>
        <taxon>Vigna</taxon>
    </lineage>
</organism>
<accession>A0A0S3T6H2</accession>
<reference evidence="2 3" key="1">
    <citation type="journal article" date="2015" name="Sci. Rep.">
        <title>The power of single molecule real-time sequencing technology in the de novo assembly of a eukaryotic genome.</title>
        <authorList>
            <person name="Sakai H."/>
            <person name="Naito K."/>
            <person name="Ogiso-Tanaka E."/>
            <person name="Takahashi Y."/>
            <person name="Iseki K."/>
            <person name="Muto C."/>
            <person name="Satou K."/>
            <person name="Teruya K."/>
            <person name="Shiroma A."/>
            <person name="Shimoji M."/>
            <person name="Hirano T."/>
            <person name="Itoh T."/>
            <person name="Kaga A."/>
            <person name="Tomooka N."/>
        </authorList>
    </citation>
    <scope>NUCLEOTIDE SEQUENCE [LARGE SCALE GENOMIC DNA]</scope>
    <source>
        <strain evidence="3">cv. Shumari</strain>
    </source>
</reference>
<keyword evidence="3" id="KW-1185">Reference proteome</keyword>
<evidence type="ECO:0000256" key="1">
    <source>
        <dbReference type="SAM" id="MobiDB-lite"/>
    </source>
</evidence>
<evidence type="ECO:0000313" key="2">
    <source>
        <dbReference type="EMBL" id="BAU00857.1"/>
    </source>
</evidence>
<dbReference type="EMBL" id="AP015043">
    <property type="protein sequence ID" value="BAU00857.1"/>
    <property type="molecule type" value="Genomic_DNA"/>
</dbReference>
<name>A0A0S3T6H2_PHAAN</name>
<evidence type="ECO:0000313" key="3">
    <source>
        <dbReference type="Proteomes" id="UP000291084"/>
    </source>
</evidence>